<reference evidence="2 3" key="2">
    <citation type="journal article" date="2013" name="Plant Cell Physiol.">
        <title>Rice Annotation Project Database (RAP-DB): an integrative and interactive database for rice genomics.</title>
        <authorList>
            <person name="Sakai H."/>
            <person name="Lee S.S."/>
            <person name="Tanaka T."/>
            <person name="Numa H."/>
            <person name="Kim J."/>
            <person name="Kawahara Y."/>
            <person name="Wakimoto H."/>
            <person name="Yang C.C."/>
            <person name="Iwamoto M."/>
            <person name="Abe T."/>
            <person name="Yamada Y."/>
            <person name="Muto A."/>
            <person name="Inokuchi H."/>
            <person name="Ikemura T."/>
            <person name="Matsumoto T."/>
            <person name="Sasaki T."/>
            <person name="Itoh T."/>
        </authorList>
    </citation>
    <scope>NUCLEOTIDE SEQUENCE [LARGE SCALE GENOMIC DNA]</scope>
    <source>
        <strain evidence="3">cv. Nipponbare</strain>
    </source>
</reference>
<evidence type="ECO:0000313" key="2">
    <source>
        <dbReference type="EMBL" id="BAS74998.1"/>
    </source>
</evidence>
<name>A0A0P0V9V0_ORYSJ</name>
<feature type="region of interest" description="Disordered" evidence="1">
    <location>
        <begin position="1"/>
        <end position="63"/>
    </location>
</feature>
<dbReference type="InParanoid" id="A0A0P0V9V0"/>
<reference evidence="3" key="1">
    <citation type="journal article" date="2005" name="Nature">
        <title>The map-based sequence of the rice genome.</title>
        <authorList>
            <consortium name="International rice genome sequencing project (IRGSP)"/>
            <person name="Matsumoto T."/>
            <person name="Wu J."/>
            <person name="Kanamori H."/>
            <person name="Katayose Y."/>
            <person name="Fujisawa M."/>
            <person name="Namiki N."/>
            <person name="Mizuno H."/>
            <person name="Yamamoto K."/>
            <person name="Antonio B.A."/>
            <person name="Baba T."/>
            <person name="Sakata K."/>
            <person name="Nagamura Y."/>
            <person name="Aoki H."/>
            <person name="Arikawa K."/>
            <person name="Arita K."/>
            <person name="Bito T."/>
            <person name="Chiden Y."/>
            <person name="Fujitsuka N."/>
            <person name="Fukunaka R."/>
            <person name="Hamada M."/>
            <person name="Harada C."/>
            <person name="Hayashi A."/>
            <person name="Hijishita S."/>
            <person name="Honda M."/>
            <person name="Hosokawa S."/>
            <person name="Ichikawa Y."/>
            <person name="Idonuma A."/>
            <person name="Iijima M."/>
            <person name="Ikeda M."/>
            <person name="Ikeno M."/>
            <person name="Ito K."/>
            <person name="Ito S."/>
            <person name="Ito T."/>
            <person name="Ito Y."/>
            <person name="Ito Y."/>
            <person name="Iwabuchi A."/>
            <person name="Kamiya K."/>
            <person name="Karasawa W."/>
            <person name="Kurita K."/>
            <person name="Katagiri S."/>
            <person name="Kikuta A."/>
            <person name="Kobayashi H."/>
            <person name="Kobayashi N."/>
            <person name="Machita K."/>
            <person name="Maehara T."/>
            <person name="Masukawa M."/>
            <person name="Mizubayashi T."/>
            <person name="Mukai Y."/>
            <person name="Nagasaki H."/>
            <person name="Nagata Y."/>
            <person name="Naito S."/>
            <person name="Nakashima M."/>
            <person name="Nakama Y."/>
            <person name="Nakamichi Y."/>
            <person name="Nakamura M."/>
            <person name="Meguro A."/>
            <person name="Negishi M."/>
            <person name="Ohta I."/>
            <person name="Ohta T."/>
            <person name="Okamoto M."/>
            <person name="Ono N."/>
            <person name="Saji S."/>
            <person name="Sakaguchi M."/>
            <person name="Sakai K."/>
            <person name="Shibata M."/>
            <person name="Shimokawa T."/>
            <person name="Song J."/>
            <person name="Takazaki Y."/>
            <person name="Terasawa K."/>
            <person name="Tsugane M."/>
            <person name="Tsuji K."/>
            <person name="Ueda S."/>
            <person name="Waki K."/>
            <person name="Yamagata H."/>
            <person name="Yamamoto M."/>
            <person name="Yamamoto S."/>
            <person name="Yamane H."/>
            <person name="Yoshiki S."/>
            <person name="Yoshihara R."/>
            <person name="Yukawa K."/>
            <person name="Zhong H."/>
            <person name="Yano M."/>
            <person name="Yuan Q."/>
            <person name="Ouyang S."/>
            <person name="Liu J."/>
            <person name="Jones K.M."/>
            <person name="Gansberger K."/>
            <person name="Moffat K."/>
            <person name="Hill J."/>
            <person name="Bera J."/>
            <person name="Fadrosh D."/>
            <person name="Jin S."/>
            <person name="Johri S."/>
            <person name="Kim M."/>
            <person name="Overton L."/>
            <person name="Reardon M."/>
            <person name="Tsitrin T."/>
            <person name="Vuong H."/>
            <person name="Weaver B."/>
            <person name="Ciecko A."/>
            <person name="Tallon L."/>
            <person name="Jackson J."/>
            <person name="Pai G."/>
            <person name="Aken S.V."/>
            <person name="Utterback T."/>
            <person name="Reidmuller S."/>
            <person name="Feldblyum T."/>
            <person name="Hsiao J."/>
            <person name="Zismann V."/>
            <person name="Iobst S."/>
            <person name="de Vazeille A.R."/>
            <person name="Buell C.R."/>
            <person name="Ying K."/>
            <person name="Li Y."/>
            <person name="Lu T."/>
            <person name="Huang Y."/>
            <person name="Zhao Q."/>
            <person name="Feng Q."/>
            <person name="Zhang L."/>
            <person name="Zhu J."/>
            <person name="Weng Q."/>
            <person name="Mu J."/>
            <person name="Lu Y."/>
            <person name="Fan D."/>
            <person name="Liu Y."/>
            <person name="Guan J."/>
            <person name="Zhang Y."/>
            <person name="Yu S."/>
            <person name="Liu X."/>
            <person name="Zhang Y."/>
            <person name="Hong G."/>
            <person name="Han B."/>
            <person name="Choisne N."/>
            <person name="Demange N."/>
            <person name="Orjeda G."/>
            <person name="Samain S."/>
            <person name="Cattolico L."/>
            <person name="Pelletier E."/>
            <person name="Couloux A."/>
            <person name="Segurens B."/>
            <person name="Wincker P."/>
            <person name="D'Hont A."/>
            <person name="Scarpelli C."/>
            <person name="Weissenbach J."/>
            <person name="Salanoubat M."/>
            <person name="Quetier F."/>
            <person name="Yu Y."/>
            <person name="Kim H.R."/>
            <person name="Rambo T."/>
            <person name="Currie J."/>
            <person name="Collura K."/>
            <person name="Luo M."/>
            <person name="Yang T."/>
            <person name="Ammiraju J.S.S."/>
            <person name="Engler F."/>
            <person name="Soderlund C."/>
            <person name="Wing R.A."/>
            <person name="Palmer L.E."/>
            <person name="de la Bastide M."/>
            <person name="Spiegel L."/>
            <person name="Nascimento L."/>
            <person name="Zutavern T."/>
            <person name="O'Shaughnessy A."/>
            <person name="Dike S."/>
            <person name="Dedhia N."/>
            <person name="Preston R."/>
            <person name="Balija V."/>
            <person name="McCombie W.R."/>
            <person name="Chow T."/>
            <person name="Chen H."/>
            <person name="Chung M."/>
            <person name="Chen C."/>
            <person name="Shaw J."/>
            <person name="Wu H."/>
            <person name="Hsiao K."/>
            <person name="Chao Y."/>
            <person name="Chu M."/>
            <person name="Cheng C."/>
            <person name="Hour A."/>
            <person name="Lee P."/>
            <person name="Lin S."/>
            <person name="Lin Y."/>
            <person name="Liou J."/>
            <person name="Liu S."/>
            <person name="Hsing Y."/>
            <person name="Raghuvanshi S."/>
            <person name="Mohanty A."/>
            <person name="Bharti A.K."/>
            <person name="Gaur A."/>
            <person name="Gupta V."/>
            <person name="Kumar D."/>
            <person name="Ravi V."/>
            <person name="Vij S."/>
            <person name="Kapur A."/>
            <person name="Khurana P."/>
            <person name="Khurana P."/>
            <person name="Khurana J.P."/>
            <person name="Tyagi A.K."/>
            <person name="Gaikwad K."/>
            <person name="Singh A."/>
            <person name="Dalal V."/>
            <person name="Srivastava S."/>
            <person name="Dixit A."/>
            <person name="Pal A.K."/>
            <person name="Ghazi I.A."/>
            <person name="Yadav M."/>
            <person name="Pandit A."/>
            <person name="Bhargava A."/>
            <person name="Sureshbabu K."/>
            <person name="Batra K."/>
            <person name="Sharma T.R."/>
            <person name="Mohapatra T."/>
            <person name="Singh N.K."/>
            <person name="Messing J."/>
            <person name="Nelson A.B."/>
            <person name="Fuks G."/>
            <person name="Kavchok S."/>
            <person name="Keizer G."/>
            <person name="Linton E."/>
            <person name="Llaca V."/>
            <person name="Song R."/>
            <person name="Tanyolac B."/>
            <person name="Young S."/>
            <person name="Ho-Il K."/>
            <person name="Hahn J.H."/>
            <person name="Sangsakoo G."/>
            <person name="Vanavichit A."/>
            <person name="de Mattos Luiz.A.T."/>
            <person name="Zimmer P.D."/>
            <person name="Malone G."/>
            <person name="Dellagostin O."/>
            <person name="de Oliveira A.C."/>
            <person name="Bevan M."/>
            <person name="Bancroft I."/>
            <person name="Minx P."/>
            <person name="Cordum H."/>
            <person name="Wilson R."/>
            <person name="Cheng Z."/>
            <person name="Jin W."/>
            <person name="Jiang J."/>
            <person name="Leong S.A."/>
            <person name="Iwama H."/>
            <person name="Gojobori T."/>
            <person name="Itoh T."/>
            <person name="Niimura Y."/>
            <person name="Fujii Y."/>
            <person name="Habara T."/>
            <person name="Sakai H."/>
            <person name="Sato Y."/>
            <person name="Wilson G."/>
            <person name="Kumar K."/>
            <person name="McCouch S."/>
            <person name="Juretic N."/>
            <person name="Hoen D."/>
            <person name="Wright S."/>
            <person name="Bruskiewich R."/>
            <person name="Bureau T."/>
            <person name="Miyao A."/>
            <person name="Hirochika H."/>
            <person name="Nishikawa T."/>
            <person name="Kadowaki K."/>
            <person name="Sugiura M."/>
            <person name="Burr B."/>
            <person name="Sasaki T."/>
        </authorList>
    </citation>
    <scope>NUCLEOTIDE SEQUENCE [LARGE SCALE GENOMIC DNA]</scope>
    <source>
        <strain evidence="3">cv. Nipponbare</strain>
    </source>
</reference>
<feature type="compositionally biased region" description="Basic residues" evidence="1">
    <location>
        <begin position="51"/>
        <end position="60"/>
    </location>
</feature>
<gene>
    <name evidence="2" type="ordered locus">Os01g0824000</name>
    <name evidence="2" type="ORF">OSNPB_010824000</name>
</gene>
<accession>A0A0P0V9V0</accession>
<feature type="compositionally biased region" description="Basic and acidic residues" evidence="1">
    <location>
        <begin position="1"/>
        <end position="14"/>
    </location>
</feature>
<proteinExistence type="predicted"/>
<dbReference type="EMBL" id="AP014957">
    <property type="protein sequence ID" value="BAS74998.1"/>
    <property type="molecule type" value="Genomic_DNA"/>
</dbReference>
<evidence type="ECO:0000313" key="3">
    <source>
        <dbReference type="Proteomes" id="UP000059680"/>
    </source>
</evidence>
<protein>
    <submittedName>
        <fullName evidence="2">Os01g0824000 protein</fullName>
    </submittedName>
</protein>
<organism evidence="2 3">
    <name type="scientific">Oryza sativa subsp. japonica</name>
    <name type="common">Rice</name>
    <dbReference type="NCBI Taxonomy" id="39947"/>
    <lineage>
        <taxon>Eukaryota</taxon>
        <taxon>Viridiplantae</taxon>
        <taxon>Streptophyta</taxon>
        <taxon>Embryophyta</taxon>
        <taxon>Tracheophyta</taxon>
        <taxon>Spermatophyta</taxon>
        <taxon>Magnoliopsida</taxon>
        <taxon>Liliopsida</taxon>
        <taxon>Poales</taxon>
        <taxon>Poaceae</taxon>
        <taxon>BOP clade</taxon>
        <taxon>Oryzoideae</taxon>
        <taxon>Oryzeae</taxon>
        <taxon>Oryzinae</taxon>
        <taxon>Oryza</taxon>
        <taxon>Oryza sativa</taxon>
    </lineage>
</organism>
<feature type="region of interest" description="Disordered" evidence="1">
    <location>
        <begin position="88"/>
        <end position="136"/>
    </location>
</feature>
<evidence type="ECO:0000256" key="1">
    <source>
        <dbReference type="SAM" id="MobiDB-lite"/>
    </source>
</evidence>
<dbReference type="Proteomes" id="UP000059680">
    <property type="component" value="Chromosome 1"/>
</dbReference>
<keyword evidence="3" id="KW-1185">Reference proteome</keyword>
<dbReference type="eggNOG" id="ENOG502R7BI">
    <property type="taxonomic scope" value="Eukaryota"/>
</dbReference>
<dbReference type="PaxDb" id="39947-A0A0P0V9V0"/>
<dbReference type="STRING" id="39947.A0A0P0V9V0"/>
<sequence length="183" mass="19244">LVESTDRTLDEQRRRGSRAGQQQPHRHAQPAEPLLAEQQAEDGTAGAQRPVRARSRRRSRCRGELERRRIPLRDPRLAVGVEDAVAEQVTEDGVPEGGWPPPLAVNRSNPAAPAVNLSNPGEVRKRGGRSRSPAPPCPAACLPAFPASAVASPCLAASALLPALAASAAALATSAVAGRRECV</sequence>
<dbReference type="AlphaFoldDB" id="A0A0P0V9V0"/>
<reference evidence="2 3" key="3">
    <citation type="journal article" date="2013" name="Rice">
        <title>Improvement of the Oryza sativa Nipponbare reference genome using next generation sequence and optical map data.</title>
        <authorList>
            <person name="Kawahara Y."/>
            <person name="de la Bastide M."/>
            <person name="Hamilton J.P."/>
            <person name="Kanamori H."/>
            <person name="McCombie W.R."/>
            <person name="Ouyang S."/>
            <person name="Schwartz D.C."/>
            <person name="Tanaka T."/>
            <person name="Wu J."/>
            <person name="Zhou S."/>
            <person name="Childs K.L."/>
            <person name="Davidson R.M."/>
            <person name="Lin H."/>
            <person name="Quesada-Ocampo L."/>
            <person name="Vaillancourt B."/>
            <person name="Sakai H."/>
            <person name="Lee S.S."/>
            <person name="Kim J."/>
            <person name="Numa H."/>
            <person name="Itoh T."/>
            <person name="Buell C.R."/>
            <person name="Matsumoto T."/>
        </authorList>
    </citation>
    <scope>NUCLEOTIDE SEQUENCE [LARGE SCALE GENOMIC DNA]</scope>
    <source>
        <strain evidence="3">cv. Nipponbare</strain>
    </source>
</reference>
<feature type="non-terminal residue" evidence="2">
    <location>
        <position position="1"/>
    </location>
</feature>